<organism evidence="2 3">
    <name type="scientific">Ktedonospora formicarum</name>
    <dbReference type="NCBI Taxonomy" id="2778364"/>
    <lineage>
        <taxon>Bacteria</taxon>
        <taxon>Bacillati</taxon>
        <taxon>Chloroflexota</taxon>
        <taxon>Ktedonobacteria</taxon>
        <taxon>Ktedonobacterales</taxon>
        <taxon>Ktedonobacteraceae</taxon>
        <taxon>Ktedonospora</taxon>
    </lineage>
</organism>
<dbReference type="Proteomes" id="UP000612362">
    <property type="component" value="Unassembled WGS sequence"/>
</dbReference>
<dbReference type="GO" id="GO:0030163">
    <property type="term" value="P:protein catabolic process"/>
    <property type="evidence" value="ECO:0007669"/>
    <property type="project" value="InterPro"/>
</dbReference>
<dbReference type="GO" id="GO:0006508">
    <property type="term" value="P:proteolysis"/>
    <property type="evidence" value="ECO:0007669"/>
    <property type="project" value="UniProtKB-KW"/>
</dbReference>
<keyword evidence="2" id="KW-0378">Hydrolase</keyword>
<dbReference type="GO" id="GO:0008233">
    <property type="term" value="F:peptidase activity"/>
    <property type="evidence" value="ECO:0007669"/>
    <property type="project" value="UniProtKB-KW"/>
</dbReference>
<feature type="domain" description="Adaptor protein ClpS core" evidence="1">
    <location>
        <begin position="27"/>
        <end position="97"/>
    </location>
</feature>
<reference evidence="2" key="1">
    <citation type="submission" date="2020-10" db="EMBL/GenBank/DDBJ databases">
        <title>Taxonomic study of unclassified bacteria belonging to the class Ktedonobacteria.</title>
        <authorList>
            <person name="Yabe S."/>
            <person name="Wang C.M."/>
            <person name="Zheng Y."/>
            <person name="Sakai Y."/>
            <person name="Cavaletti L."/>
            <person name="Monciardini P."/>
            <person name="Donadio S."/>
        </authorList>
    </citation>
    <scope>NUCLEOTIDE SEQUENCE</scope>
    <source>
        <strain evidence="2">SOSP1-1</strain>
    </source>
</reference>
<dbReference type="InterPro" id="IPR014719">
    <property type="entry name" value="Ribosomal_bL12_C/ClpS-like"/>
</dbReference>
<dbReference type="InterPro" id="IPR022935">
    <property type="entry name" value="ClpS"/>
</dbReference>
<proteinExistence type="predicted"/>
<sequence>MSQKLAPTPGLEIKPKEIVRERTRLLPLYKVILYNDDVNDMFHVVNALLETVNSLTMQEATQIMLTAHLNGNAIVIVCPYELAEFYQERLLHFGLTATIEPE</sequence>
<dbReference type="PANTHER" id="PTHR33473:SF19">
    <property type="entry name" value="ATP-DEPENDENT CLP PROTEASE ADAPTER PROTEIN CLPS"/>
    <property type="match status" value="1"/>
</dbReference>
<dbReference type="RefSeq" id="WP_220192862.1">
    <property type="nucleotide sequence ID" value="NZ_BNJF01000001.1"/>
</dbReference>
<dbReference type="PANTHER" id="PTHR33473">
    <property type="entry name" value="ATP-DEPENDENT CLP PROTEASE ADAPTER PROTEIN CLPS1, CHLOROPLASTIC"/>
    <property type="match status" value="1"/>
</dbReference>
<dbReference type="Pfam" id="PF02617">
    <property type="entry name" value="ClpS"/>
    <property type="match status" value="1"/>
</dbReference>
<dbReference type="AlphaFoldDB" id="A0A8J3HU91"/>
<gene>
    <name evidence="2" type="primary">clpS</name>
    <name evidence="2" type="ORF">KSX_15490</name>
</gene>
<name>A0A8J3HU91_9CHLR</name>
<keyword evidence="3" id="KW-1185">Reference proteome</keyword>
<keyword evidence="2" id="KW-0645">Protease</keyword>
<dbReference type="Gene3D" id="3.30.1390.10">
    <property type="match status" value="1"/>
</dbReference>
<dbReference type="EMBL" id="BNJF01000001">
    <property type="protein sequence ID" value="GHO43386.1"/>
    <property type="molecule type" value="Genomic_DNA"/>
</dbReference>
<dbReference type="InterPro" id="IPR003769">
    <property type="entry name" value="ClpS_core"/>
</dbReference>
<protein>
    <submittedName>
        <fullName evidence="2">ATP-dependent Clp protease adaptor ClpS</fullName>
    </submittedName>
</protein>
<comment type="caution">
    <text evidence="2">The sequence shown here is derived from an EMBL/GenBank/DDBJ whole genome shotgun (WGS) entry which is preliminary data.</text>
</comment>
<evidence type="ECO:0000313" key="3">
    <source>
        <dbReference type="Proteomes" id="UP000612362"/>
    </source>
</evidence>
<evidence type="ECO:0000259" key="1">
    <source>
        <dbReference type="Pfam" id="PF02617"/>
    </source>
</evidence>
<evidence type="ECO:0000313" key="2">
    <source>
        <dbReference type="EMBL" id="GHO43386.1"/>
    </source>
</evidence>
<dbReference type="SUPFAM" id="SSF54736">
    <property type="entry name" value="ClpS-like"/>
    <property type="match status" value="1"/>
</dbReference>
<accession>A0A8J3HU91</accession>